<dbReference type="AlphaFoldDB" id="A0A383TY26"/>
<dbReference type="Gene3D" id="3.10.50.40">
    <property type="match status" value="1"/>
</dbReference>
<dbReference type="InterPro" id="IPR001179">
    <property type="entry name" value="PPIase_FKBP_dom"/>
</dbReference>
<dbReference type="PROSITE" id="PS50072">
    <property type="entry name" value="CSA_PPIASE_2"/>
    <property type="match status" value="1"/>
</dbReference>
<evidence type="ECO:0000256" key="9">
    <source>
        <dbReference type="PROSITE-ProRule" id="PRU00277"/>
    </source>
</evidence>
<keyword evidence="14" id="KW-1185">Reference proteome</keyword>
<dbReference type="SUPFAM" id="SSF54534">
    <property type="entry name" value="FKBP-like"/>
    <property type="match status" value="1"/>
</dbReference>
<keyword evidence="7 9" id="KW-0697">Rotamase</keyword>
<dbReference type="PROSITE" id="PS00170">
    <property type="entry name" value="CSA_PPIASE_1"/>
    <property type="match status" value="1"/>
</dbReference>
<dbReference type="FunFam" id="2.40.100.10:FF:000028">
    <property type="entry name" value="Peptidyl-prolyl cis-trans isomerase"/>
    <property type="match status" value="1"/>
</dbReference>
<name>A0A383TY26_9FLAO</name>
<keyword evidence="6" id="KW-0963">Cytoplasm</keyword>
<evidence type="ECO:0000256" key="6">
    <source>
        <dbReference type="ARBA" id="ARBA00022490"/>
    </source>
</evidence>
<comment type="function">
    <text evidence="2">PPIases accelerate the folding of proteins. It catalyzes the cis-trans isomerization of proline imidic peptide bonds in oligopeptides.</text>
</comment>
<evidence type="ECO:0000256" key="1">
    <source>
        <dbReference type="ARBA" id="ARBA00000971"/>
    </source>
</evidence>
<dbReference type="SUPFAM" id="SSF50891">
    <property type="entry name" value="Cyclophilin-like"/>
    <property type="match status" value="1"/>
</dbReference>
<dbReference type="InterPro" id="IPR002130">
    <property type="entry name" value="Cyclophilin-type_PPIase_dom"/>
</dbReference>
<evidence type="ECO:0000256" key="5">
    <source>
        <dbReference type="ARBA" id="ARBA00013194"/>
    </source>
</evidence>
<dbReference type="EMBL" id="UNSC01000003">
    <property type="protein sequence ID" value="SZD72532.1"/>
    <property type="molecule type" value="Genomic_DNA"/>
</dbReference>
<sequence>MAIASFYISSCTSIPKYMSKEEYKALEDGLYANLETSKGDMLVKFFPAEAPMTVGNFIALAEGKKENKFKKEKEPYYDGTIFHRVIKNFMIQGGDPTGTGTGSPGYEFEDEVDNGLKHDKKGILSMANSGPATNGSQFFITQVPTPWLDNKHTIFGEVVKGDNVIDSIAGVETQAADKPVEDVVLKHVDIIRKGEAFKNYNPMQAFENGKVALQAKIEEQRKKAEMEKEERKNLIKKYTEEAQTTESGLRYAYMEKGDGAKPEKGEDLKVHYTLYLADGNIIDSSHQRNSPLNVKVGQTSLIQGWMEALTMFEKGSKVFLIVPSTLGYGTQGAGPIPANSTLYFEYEPLK</sequence>
<feature type="domain" description="PPIase FKBP-type" evidence="11">
    <location>
        <begin position="265"/>
        <end position="350"/>
    </location>
</feature>
<gene>
    <name evidence="13" type="primary">ppiB</name>
    <name evidence="13" type="ORF">SAMEA104719789_00981</name>
</gene>
<organism evidence="13 14">
    <name type="scientific">Candidatus Ornithobacterium hominis</name>
    <dbReference type="NCBI Taxonomy" id="2497989"/>
    <lineage>
        <taxon>Bacteria</taxon>
        <taxon>Pseudomonadati</taxon>
        <taxon>Bacteroidota</taxon>
        <taxon>Flavobacteriia</taxon>
        <taxon>Flavobacteriales</taxon>
        <taxon>Weeksellaceae</taxon>
        <taxon>Ornithobacterium</taxon>
    </lineage>
</organism>
<evidence type="ECO:0000256" key="7">
    <source>
        <dbReference type="ARBA" id="ARBA00023110"/>
    </source>
</evidence>
<feature type="domain" description="PPIase cyclophilin-type" evidence="12">
    <location>
        <begin position="39"/>
        <end position="190"/>
    </location>
</feature>
<dbReference type="PROSITE" id="PS50059">
    <property type="entry name" value="FKBP_PPIASE"/>
    <property type="match status" value="1"/>
</dbReference>
<dbReference type="InterPro" id="IPR020892">
    <property type="entry name" value="Cyclophilin-type_PPIase_CS"/>
</dbReference>
<dbReference type="GO" id="GO:0005737">
    <property type="term" value="C:cytoplasm"/>
    <property type="evidence" value="ECO:0007669"/>
    <property type="project" value="UniProtKB-SubCell"/>
</dbReference>
<dbReference type="PANTHER" id="PTHR45625:SF4">
    <property type="entry name" value="PEPTIDYLPROLYL ISOMERASE DOMAIN AND WD REPEAT-CONTAINING PROTEIN 1"/>
    <property type="match status" value="1"/>
</dbReference>
<comment type="catalytic activity">
    <reaction evidence="1 9">
        <text>[protein]-peptidylproline (omega=180) = [protein]-peptidylproline (omega=0)</text>
        <dbReference type="Rhea" id="RHEA:16237"/>
        <dbReference type="Rhea" id="RHEA-COMP:10747"/>
        <dbReference type="Rhea" id="RHEA-COMP:10748"/>
        <dbReference type="ChEBI" id="CHEBI:83833"/>
        <dbReference type="ChEBI" id="CHEBI:83834"/>
        <dbReference type="EC" id="5.2.1.8"/>
    </reaction>
</comment>
<dbReference type="PANTHER" id="PTHR45625">
    <property type="entry name" value="PEPTIDYL-PROLYL CIS-TRANS ISOMERASE-RELATED"/>
    <property type="match status" value="1"/>
</dbReference>
<dbReference type="EC" id="5.2.1.8" evidence="5 9"/>
<evidence type="ECO:0000256" key="2">
    <source>
        <dbReference type="ARBA" id="ARBA00002388"/>
    </source>
</evidence>
<dbReference type="Gene3D" id="2.40.100.10">
    <property type="entry name" value="Cyclophilin-like"/>
    <property type="match status" value="1"/>
</dbReference>
<evidence type="ECO:0000259" key="11">
    <source>
        <dbReference type="PROSITE" id="PS50059"/>
    </source>
</evidence>
<reference evidence="13 14" key="1">
    <citation type="submission" date="2018-09" db="EMBL/GenBank/DDBJ databases">
        <authorList>
            <consortium name="Pathogen Informatics"/>
        </authorList>
    </citation>
    <scope>NUCLEOTIDE SEQUENCE [LARGE SCALE GENOMIC DNA]</scope>
    <source>
        <strain evidence="13 14">OH-22767</strain>
    </source>
</reference>
<feature type="coiled-coil region" evidence="10">
    <location>
        <begin position="203"/>
        <end position="241"/>
    </location>
</feature>
<evidence type="ECO:0000259" key="12">
    <source>
        <dbReference type="PROSITE" id="PS50072"/>
    </source>
</evidence>
<dbReference type="Proteomes" id="UP000262142">
    <property type="component" value="Unassembled WGS sequence"/>
</dbReference>
<dbReference type="CDD" id="cd00317">
    <property type="entry name" value="cyclophilin"/>
    <property type="match status" value="1"/>
</dbReference>
<dbReference type="InterPro" id="IPR046357">
    <property type="entry name" value="PPIase_dom_sf"/>
</dbReference>
<comment type="similarity">
    <text evidence="4">Belongs to the cyclophilin-type PPIase family.</text>
</comment>
<dbReference type="GO" id="GO:0006457">
    <property type="term" value="P:protein folding"/>
    <property type="evidence" value="ECO:0007669"/>
    <property type="project" value="InterPro"/>
</dbReference>
<evidence type="ECO:0000256" key="8">
    <source>
        <dbReference type="ARBA" id="ARBA00023235"/>
    </source>
</evidence>
<dbReference type="Pfam" id="PF00160">
    <property type="entry name" value="Pro_isomerase"/>
    <property type="match status" value="1"/>
</dbReference>
<dbReference type="GO" id="GO:0003755">
    <property type="term" value="F:peptidyl-prolyl cis-trans isomerase activity"/>
    <property type="evidence" value="ECO:0007669"/>
    <property type="project" value="UniProtKB-KW"/>
</dbReference>
<proteinExistence type="inferred from homology"/>
<accession>A0A383TY26</accession>
<keyword evidence="8 9" id="KW-0413">Isomerase</keyword>
<dbReference type="Pfam" id="PF00254">
    <property type="entry name" value="FKBP_C"/>
    <property type="match status" value="1"/>
</dbReference>
<keyword evidence="10" id="KW-0175">Coiled coil</keyword>
<evidence type="ECO:0000313" key="13">
    <source>
        <dbReference type="EMBL" id="SZD72532.1"/>
    </source>
</evidence>
<dbReference type="PRINTS" id="PR00153">
    <property type="entry name" value="CSAPPISMRASE"/>
</dbReference>
<dbReference type="InterPro" id="IPR044666">
    <property type="entry name" value="Cyclophilin_A-like"/>
</dbReference>
<dbReference type="InterPro" id="IPR029000">
    <property type="entry name" value="Cyclophilin-like_dom_sf"/>
</dbReference>
<evidence type="ECO:0000256" key="4">
    <source>
        <dbReference type="ARBA" id="ARBA00007365"/>
    </source>
</evidence>
<evidence type="ECO:0000313" key="14">
    <source>
        <dbReference type="Proteomes" id="UP000262142"/>
    </source>
</evidence>
<protein>
    <recommendedName>
        <fullName evidence="5 9">peptidylprolyl isomerase</fullName>
        <ecNumber evidence="5 9">5.2.1.8</ecNumber>
    </recommendedName>
</protein>
<evidence type="ECO:0000256" key="3">
    <source>
        <dbReference type="ARBA" id="ARBA00004496"/>
    </source>
</evidence>
<evidence type="ECO:0000256" key="10">
    <source>
        <dbReference type="SAM" id="Coils"/>
    </source>
</evidence>
<comment type="subcellular location">
    <subcellularLocation>
        <location evidence="3">Cytoplasm</location>
    </subcellularLocation>
</comment>